<organism evidence="6 7">
    <name type="scientific">Naumovozyma castellii</name>
    <name type="common">Yeast</name>
    <name type="synonym">Saccharomyces castellii</name>
    <dbReference type="NCBI Taxonomy" id="27288"/>
    <lineage>
        <taxon>Eukaryota</taxon>
        <taxon>Fungi</taxon>
        <taxon>Dikarya</taxon>
        <taxon>Ascomycota</taxon>
        <taxon>Saccharomycotina</taxon>
        <taxon>Saccharomycetes</taxon>
        <taxon>Saccharomycetales</taxon>
        <taxon>Saccharomycetaceae</taxon>
        <taxon>Naumovozyma</taxon>
    </lineage>
</organism>
<dbReference type="GO" id="GO:0046856">
    <property type="term" value="P:phosphatidylinositol dephosphorylation"/>
    <property type="evidence" value="ECO:0007669"/>
    <property type="project" value="EnsemblFungi"/>
</dbReference>
<keyword evidence="3" id="KW-0472">Membrane</keyword>
<dbReference type="PANTHER" id="PTHR45738">
    <property type="entry name" value="POLYPHOSPHOINOSITIDE PHOSPHATASE"/>
    <property type="match status" value="1"/>
</dbReference>
<dbReference type="OrthoDB" id="405996at2759"/>
<dbReference type="InterPro" id="IPR002013">
    <property type="entry name" value="SAC_dom"/>
</dbReference>
<evidence type="ECO:0000256" key="2">
    <source>
        <dbReference type="ARBA" id="ARBA00022801"/>
    </source>
</evidence>
<dbReference type="AlphaFoldDB" id="G0VFD5"/>
<dbReference type="EMBL" id="HE576756">
    <property type="protein sequence ID" value="CCC70201.1"/>
    <property type="molecule type" value="Genomic_DNA"/>
</dbReference>
<dbReference type="GeneID" id="96903833"/>
<dbReference type="InterPro" id="IPR043573">
    <property type="entry name" value="Fig4-like"/>
</dbReference>
<accession>G0VFD5</accession>
<dbReference type="FunCoup" id="G0VFD5">
    <property type="interactions" value="822"/>
</dbReference>
<dbReference type="STRING" id="1064592.G0VFD5"/>
<keyword evidence="2" id="KW-0378">Hydrolase</keyword>
<evidence type="ECO:0000256" key="1">
    <source>
        <dbReference type="ARBA" id="ARBA00004308"/>
    </source>
</evidence>
<dbReference type="Proteomes" id="UP000001640">
    <property type="component" value="Chromosome 5"/>
</dbReference>
<dbReference type="GO" id="GO:0012505">
    <property type="term" value="C:endomembrane system"/>
    <property type="evidence" value="ECO:0007669"/>
    <property type="project" value="UniProtKB-SubCell"/>
</dbReference>
<dbReference type="PROSITE" id="PS50275">
    <property type="entry name" value="SAC"/>
    <property type="match status" value="1"/>
</dbReference>
<evidence type="ECO:0000256" key="3">
    <source>
        <dbReference type="ARBA" id="ARBA00023136"/>
    </source>
</evidence>
<dbReference type="OMA" id="KRKCCAH"/>
<dbReference type="RefSeq" id="XP_003676561.1">
    <property type="nucleotide sequence ID" value="XM_003676513.1"/>
</dbReference>
<dbReference type="HOGENOM" id="CLU_003016_0_1_1"/>
<dbReference type="GO" id="GO:0000329">
    <property type="term" value="C:fungal-type vacuole membrane"/>
    <property type="evidence" value="ECO:0007669"/>
    <property type="project" value="EnsemblFungi"/>
</dbReference>
<keyword evidence="7" id="KW-1185">Reference proteome</keyword>
<dbReference type="GO" id="GO:0034399">
    <property type="term" value="C:nuclear periphery"/>
    <property type="evidence" value="ECO:0007669"/>
    <property type="project" value="EnsemblFungi"/>
</dbReference>
<dbReference type="PANTHER" id="PTHR45738:SF5">
    <property type="entry name" value="POLYPHOSPHOINOSITIDE PHOSPHATASE"/>
    <property type="match status" value="1"/>
</dbReference>
<protein>
    <recommendedName>
        <fullName evidence="5">SAC domain-containing protein</fullName>
    </recommendedName>
</protein>
<dbReference type="eggNOG" id="KOG1888">
    <property type="taxonomic scope" value="Eukaryota"/>
</dbReference>
<sequence length="889" mass="102935">MNKSTVTDIEEDEENADGTREDTITPMMYGRQPISTETSKQRKTKKFILSKYTIYETNERMYIVGSNKRETMFRVLEIDLTVPQDQLNVLEDNVFFTRNEIMNVLAGLEDASDMGLIKRLTGYGLLGFIKFTSVYYLVVVTKCSQVAVIGGHFVLHIDGTELVPISNNYKKPDKGSMEAKLMQTFQNLDLSRTFYFSYTYDVTNTLQVNLLREKLKAVGRDDISIPSGIEDYNEMFIWNNFLLKPIFSCIETVYDWFQCIIQGFIDQVNVSVLGKNIYITLIARRSHHFAGARFLKRGVNTNGFVANEVETEQVVADMTLTPFHKPGNGYFDSDRYTSFVQHRGSIPLYWTQEASNLTAKPPIEINVVDPFFSPAALHFDKLFQRYGGGVIQILNLIKTKEKKPRETKLLKEFEECITYLNKFLPDDKKMDYVSWDMSKASKQDGQGVIEFLETYAAKSVQKTGIFHNGKDFKSTAIQEGICRSNCIDCLDRTNAAQFVIGKRALGVQLRQLGIIDNSFLEYDSDIVNILTELFHDLGDTIALQYGGSHLVNTMETYRKINQWSSHSRDMIESIKRFYSNSFVDAQRQDAINLFLGHYIWKEGYPALWEMNTDFYLHNEYVTNGLKRSYTHWWNTYHVKGLKKLLTEEILEKNNDITKEKTILNVRGYPGAFDNYWNEYYAPRAVTWITDLFVFNMNSTRRYHNLATNSKEVSPFLSRKQSSFNKKLKLITEAQGNKKQDKVNIELEAVNEKFTSYDEIELCDQQLHNIVETKDTIEKHLENFLPYELPIFHDEWLLNHPSHGHPRRQEFDNENRDEIGDTPPIVTSASYLPKVSVDLAFYQNVVDIDSYEAQSDYEMITNLTTMSVDPNEEQKYSDAVTNIRREFAFL</sequence>
<dbReference type="InParanoid" id="G0VFD5"/>
<evidence type="ECO:0000259" key="5">
    <source>
        <dbReference type="PROSITE" id="PS50275"/>
    </source>
</evidence>
<gene>
    <name evidence="6" type="primary">NCAS0E01310</name>
    <name evidence="6" type="ordered locus">NCAS_0E01310</name>
</gene>
<name>G0VFD5_NAUCA</name>
<evidence type="ECO:0000256" key="4">
    <source>
        <dbReference type="SAM" id="MobiDB-lite"/>
    </source>
</evidence>
<dbReference type="KEGG" id="ncs:NCAS_0E01310"/>
<proteinExistence type="predicted"/>
<comment type="subcellular location">
    <subcellularLocation>
        <location evidence="1">Endomembrane system</location>
    </subcellularLocation>
</comment>
<evidence type="ECO:0000313" key="6">
    <source>
        <dbReference type="EMBL" id="CCC70201.1"/>
    </source>
</evidence>
<dbReference type="GO" id="GO:0070772">
    <property type="term" value="C:PAS complex"/>
    <property type="evidence" value="ECO:0007669"/>
    <property type="project" value="EnsemblFungi"/>
</dbReference>
<reference key="2">
    <citation type="submission" date="2011-08" db="EMBL/GenBank/DDBJ databases">
        <title>Genome sequence of Naumovozyma castellii.</title>
        <authorList>
            <person name="Gordon J.L."/>
            <person name="Armisen D."/>
            <person name="Proux-Wera E."/>
            <person name="OhEigeartaigh S.S."/>
            <person name="Byrne K.P."/>
            <person name="Wolfe K.H."/>
        </authorList>
    </citation>
    <scope>NUCLEOTIDE SEQUENCE</scope>
    <source>
        <strain>Type strain:CBS 4309</strain>
    </source>
</reference>
<feature type="region of interest" description="Disordered" evidence="4">
    <location>
        <begin position="1"/>
        <end position="25"/>
    </location>
</feature>
<feature type="domain" description="SAC" evidence="5">
    <location>
        <begin position="185"/>
        <end position="547"/>
    </location>
</feature>
<evidence type="ECO:0000313" key="7">
    <source>
        <dbReference type="Proteomes" id="UP000001640"/>
    </source>
</evidence>
<dbReference type="GO" id="GO:0043813">
    <property type="term" value="F:phosphatidylinositol-3,5-bisphosphate 5-phosphatase activity"/>
    <property type="evidence" value="ECO:0007669"/>
    <property type="project" value="EnsemblFungi"/>
</dbReference>
<dbReference type="Pfam" id="PF02383">
    <property type="entry name" value="Syja_N"/>
    <property type="match status" value="1"/>
</dbReference>
<reference evidence="6 7" key="1">
    <citation type="journal article" date="2011" name="Proc. Natl. Acad. Sci. U.S.A.">
        <title>Evolutionary erosion of yeast sex chromosomes by mating-type switching accidents.</title>
        <authorList>
            <person name="Gordon J.L."/>
            <person name="Armisen D."/>
            <person name="Proux-Wera E."/>
            <person name="Oheigeartaigh S.S."/>
            <person name="Byrne K.P."/>
            <person name="Wolfe K.H."/>
        </authorList>
    </citation>
    <scope>NUCLEOTIDE SEQUENCE [LARGE SCALE GENOMIC DNA]</scope>
    <source>
        <strain evidence="7">ATCC 76901 / BCRC 22586 / CBS 4309 / NBRC 1992 / NRRL Y-12630</strain>
    </source>
</reference>